<dbReference type="Proteomes" id="UP001438707">
    <property type="component" value="Unassembled WGS sequence"/>
</dbReference>
<dbReference type="SUPFAM" id="SSF56300">
    <property type="entry name" value="Metallo-dependent phosphatases"/>
    <property type="match status" value="1"/>
</dbReference>
<dbReference type="InterPro" id="IPR038607">
    <property type="entry name" value="PhoD-like_sf"/>
</dbReference>
<organism evidence="3 4">
    <name type="scientific">Apatococcus lobatus</name>
    <dbReference type="NCBI Taxonomy" id="904363"/>
    <lineage>
        <taxon>Eukaryota</taxon>
        <taxon>Viridiplantae</taxon>
        <taxon>Chlorophyta</taxon>
        <taxon>core chlorophytes</taxon>
        <taxon>Trebouxiophyceae</taxon>
        <taxon>Chlorellales</taxon>
        <taxon>Chlorellaceae</taxon>
        <taxon>Apatococcus</taxon>
    </lineage>
</organism>
<evidence type="ECO:0008006" key="5">
    <source>
        <dbReference type="Google" id="ProtNLM"/>
    </source>
</evidence>
<evidence type="ECO:0000259" key="2">
    <source>
        <dbReference type="Pfam" id="PF16655"/>
    </source>
</evidence>
<evidence type="ECO:0000313" key="4">
    <source>
        <dbReference type="Proteomes" id="UP001438707"/>
    </source>
</evidence>
<dbReference type="AlphaFoldDB" id="A0AAW1S2Q6"/>
<dbReference type="InterPro" id="IPR052900">
    <property type="entry name" value="Phospholipid_Metab_Enz"/>
</dbReference>
<feature type="domain" description="Phospholipase D N-terminal" evidence="2">
    <location>
        <begin position="36"/>
        <end position="124"/>
    </location>
</feature>
<dbReference type="CDD" id="cd07389">
    <property type="entry name" value="MPP_PhoD"/>
    <property type="match status" value="1"/>
</dbReference>
<dbReference type="PANTHER" id="PTHR43606:SF2">
    <property type="entry name" value="ALKALINE PHOSPHATASE FAMILY PROTEIN (AFU_ORTHOLOGUE AFUA_5G03860)"/>
    <property type="match status" value="1"/>
</dbReference>
<proteinExistence type="predicted"/>
<dbReference type="Pfam" id="PF16655">
    <property type="entry name" value="PhoD_N"/>
    <property type="match status" value="1"/>
</dbReference>
<keyword evidence="4" id="KW-1185">Reference proteome</keyword>
<dbReference type="EMBL" id="JALJOS010000004">
    <property type="protein sequence ID" value="KAK9840494.1"/>
    <property type="molecule type" value="Genomic_DNA"/>
</dbReference>
<evidence type="ECO:0000259" key="1">
    <source>
        <dbReference type="Pfam" id="PF09423"/>
    </source>
</evidence>
<sequence>MGAPKRISEAQQGTPHLKFNKKNHCFKTDGKVGFLHGVASFDPQSTSVLIWTRLTPPEHAEYEVTWRVCERKDMLQPVASGSFETSAKRDYTVTVDVTGLVPYKQYAYQFSWGTHKSIVGQTRTLSDGRQEEMRFACVCCSNFRFGFFNAYEQLAKADDLDFVVHVGDYIYEYGDDDYPLPYFENRKGQQPPHEAISLQDYRQRYACYRMDAALQKLHAKFPMIAIWDDHEIANDSWSTGAENHQPDTEGDYQDRTQNAIRAYLEWVPIRNLKSEKDSFADAFRVFQFGDLATLICIETRLACRSKMPPVEKTAFYEEVAKKGRKYWDPEKIVPAKQELLELYRAPENKMIGDEQVGKLGEAVKRSVEQGQPWQILMSQTIFARLNAPKLQETVNKQKPWLRKLIRKGLEAAVSMRIAGEEAVHLARMYLGMGKYGVPMNPVAWDGYAHEREQVMTRMNIPGSNPIVLGGDSHNAWAHGVADENGRKIACEFDAPAISAIGAFEDIYSQFQIKLRQLSRLIPLSIFTPWICDAFRIANPDSLKFCNLQDRGFILMHVTKRKYHAEFHFVDTNKKPNYKHHCDAAFDVENGTKGKMSPAIRYMSFEGEVPKRHLDRSRAGFGAFASIRDP</sequence>
<name>A0AAW1S2Q6_9CHLO</name>
<accession>A0AAW1S2Q6</accession>
<comment type="caution">
    <text evidence="3">The sequence shown here is derived from an EMBL/GenBank/DDBJ whole genome shotgun (WGS) entry which is preliminary data.</text>
</comment>
<dbReference type="Gene3D" id="2.60.40.380">
    <property type="entry name" value="Purple acid phosphatase-like, N-terminal"/>
    <property type="match status" value="1"/>
</dbReference>
<gene>
    <name evidence="3" type="ORF">WJX74_010639</name>
</gene>
<dbReference type="Gene3D" id="3.60.21.70">
    <property type="entry name" value="PhoD-like phosphatase"/>
    <property type="match status" value="1"/>
</dbReference>
<dbReference type="InterPro" id="IPR029052">
    <property type="entry name" value="Metallo-depent_PP-like"/>
</dbReference>
<dbReference type="InterPro" id="IPR032093">
    <property type="entry name" value="PhoD_N"/>
</dbReference>
<dbReference type="PANTHER" id="PTHR43606">
    <property type="entry name" value="PHOSPHATASE, PUTATIVE (AFU_ORTHOLOGUE AFUA_6G08710)-RELATED"/>
    <property type="match status" value="1"/>
</dbReference>
<dbReference type="Pfam" id="PF09423">
    <property type="entry name" value="PhoD"/>
    <property type="match status" value="1"/>
</dbReference>
<protein>
    <recommendedName>
        <fullName evidence="5">Alkaline phosphatase</fullName>
    </recommendedName>
</protein>
<feature type="domain" description="PhoD-like phosphatase metallophosphatase" evidence="1">
    <location>
        <begin position="135"/>
        <end position="566"/>
    </location>
</feature>
<dbReference type="InterPro" id="IPR018946">
    <property type="entry name" value="PhoD-like_MPP"/>
</dbReference>
<evidence type="ECO:0000313" key="3">
    <source>
        <dbReference type="EMBL" id="KAK9840494.1"/>
    </source>
</evidence>
<reference evidence="3 4" key="1">
    <citation type="journal article" date="2024" name="Nat. Commun.">
        <title>Phylogenomics reveals the evolutionary origins of lichenization in chlorophyte algae.</title>
        <authorList>
            <person name="Puginier C."/>
            <person name="Libourel C."/>
            <person name="Otte J."/>
            <person name="Skaloud P."/>
            <person name="Haon M."/>
            <person name="Grisel S."/>
            <person name="Petersen M."/>
            <person name="Berrin J.G."/>
            <person name="Delaux P.M."/>
            <person name="Dal Grande F."/>
            <person name="Keller J."/>
        </authorList>
    </citation>
    <scope>NUCLEOTIDE SEQUENCE [LARGE SCALE GENOMIC DNA]</scope>
    <source>
        <strain evidence="3 4">SAG 2145</strain>
    </source>
</reference>